<organism evidence="1 2">
    <name type="scientific">Penicillium nordicum</name>
    <dbReference type="NCBI Taxonomy" id="229535"/>
    <lineage>
        <taxon>Eukaryota</taxon>
        <taxon>Fungi</taxon>
        <taxon>Dikarya</taxon>
        <taxon>Ascomycota</taxon>
        <taxon>Pezizomycotina</taxon>
        <taxon>Eurotiomycetes</taxon>
        <taxon>Eurotiomycetidae</taxon>
        <taxon>Eurotiales</taxon>
        <taxon>Aspergillaceae</taxon>
        <taxon>Penicillium</taxon>
    </lineage>
</organism>
<dbReference type="AlphaFoldDB" id="A0A0N0RZ39"/>
<dbReference type="EMBL" id="LHQQ01000062">
    <property type="protein sequence ID" value="KOS44379.1"/>
    <property type="molecule type" value="Genomic_DNA"/>
</dbReference>
<sequence length="97" mass="10884">MDYGWICTIGDPSQPLPSSFFLVRSPAEIKLVLRSGSSLKSNGVVFIGKPLKRMLSLYVIICEDNYNICFLWPAEYYIIIGVFPTLEGCVPTYVQSL</sequence>
<gene>
    <name evidence="1" type="ORF">ACN38_g4691</name>
</gene>
<keyword evidence="2" id="KW-1185">Reference proteome</keyword>
<evidence type="ECO:0000313" key="2">
    <source>
        <dbReference type="Proteomes" id="UP000037696"/>
    </source>
</evidence>
<evidence type="ECO:0000313" key="1">
    <source>
        <dbReference type="EMBL" id="KOS44379.1"/>
    </source>
</evidence>
<name>A0A0N0RZ39_9EURO</name>
<comment type="caution">
    <text evidence="1">The sequence shown here is derived from an EMBL/GenBank/DDBJ whole genome shotgun (WGS) entry which is preliminary data.</text>
</comment>
<accession>A0A0N0RZ39</accession>
<protein>
    <submittedName>
        <fullName evidence="1">Uncharacterized protein</fullName>
    </submittedName>
</protein>
<dbReference type="Proteomes" id="UP000037696">
    <property type="component" value="Unassembled WGS sequence"/>
</dbReference>
<reference evidence="1 2" key="1">
    <citation type="submission" date="2015-08" db="EMBL/GenBank/DDBJ databases">
        <title>Genome sequencing of Penicillium nordicum.</title>
        <authorList>
            <person name="Nguyen H.D."/>
            <person name="Seifert K.A."/>
        </authorList>
    </citation>
    <scope>NUCLEOTIDE SEQUENCE [LARGE SCALE GENOMIC DNA]</scope>
    <source>
        <strain evidence="1 2">DAOMC 185683</strain>
    </source>
</reference>
<proteinExistence type="predicted"/>